<name>A0AAD9NUS4_RIDPI</name>
<feature type="transmembrane region" description="Helical" evidence="1">
    <location>
        <begin position="58"/>
        <end position="85"/>
    </location>
</feature>
<keyword evidence="1" id="KW-1133">Transmembrane helix</keyword>
<sequence>MHISASLQLIYSMSVPYKLQLPTAVEVAVTSRDASNKQCQVVRVNDIKYKFINYTSTFCVCCTVHAITCLHAVMCLHAVACWHVVTCLHVVMSLLVVMCLHVVTCLHAADPQVPTTELRLAVSQAESQVIASSCYQ</sequence>
<dbReference type="EMBL" id="JAODUO010000321">
    <property type="protein sequence ID" value="KAK2183160.1"/>
    <property type="molecule type" value="Genomic_DNA"/>
</dbReference>
<keyword evidence="1" id="KW-0472">Membrane</keyword>
<protein>
    <submittedName>
        <fullName evidence="2">Uncharacterized protein</fullName>
    </submittedName>
</protein>
<evidence type="ECO:0000256" key="1">
    <source>
        <dbReference type="SAM" id="Phobius"/>
    </source>
</evidence>
<organism evidence="2 3">
    <name type="scientific">Ridgeia piscesae</name>
    <name type="common">Tubeworm</name>
    <dbReference type="NCBI Taxonomy" id="27915"/>
    <lineage>
        <taxon>Eukaryota</taxon>
        <taxon>Metazoa</taxon>
        <taxon>Spiralia</taxon>
        <taxon>Lophotrochozoa</taxon>
        <taxon>Annelida</taxon>
        <taxon>Polychaeta</taxon>
        <taxon>Sedentaria</taxon>
        <taxon>Canalipalpata</taxon>
        <taxon>Sabellida</taxon>
        <taxon>Siboglinidae</taxon>
        <taxon>Ridgeia</taxon>
    </lineage>
</organism>
<dbReference type="AlphaFoldDB" id="A0AAD9NUS4"/>
<evidence type="ECO:0000313" key="2">
    <source>
        <dbReference type="EMBL" id="KAK2183160.1"/>
    </source>
</evidence>
<evidence type="ECO:0000313" key="3">
    <source>
        <dbReference type="Proteomes" id="UP001209878"/>
    </source>
</evidence>
<reference evidence="2" key="1">
    <citation type="journal article" date="2023" name="Mol. Biol. Evol.">
        <title>Third-Generation Sequencing Reveals the Adaptive Role of the Epigenome in Three Deep-Sea Polychaetes.</title>
        <authorList>
            <person name="Perez M."/>
            <person name="Aroh O."/>
            <person name="Sun Y."/>
            <person name="Lan Y."/>
            <person name="Juniper S.K."/>
            <person name="Young C.R."/>
            <person name="Angers B."/>
            <person name="Qian P.Y."/>
        </authorList>
    </citation>
    <scope>NUCLEOTIDE SEQUENCE</scope>
    <source>
        <strain evidence="2">R07B-5</strain>
    </source>
</reference>
<proteinExistence type="predicted"/>
<comment type="caution">
    <text evidence="2">The sequence shown here is derived from an EMBL/GenBank/DDBJ whole genome shotgun (WGS) entry which is preliminary data.</text>
</comment>
<accession>A0AAD9NUS4</accession>
<gene>
    <name evidence="2" type="ORF">NP493_322g02059</name>
</gene>
<keyword evidence="3" id="KW-1185">Reference proteome</keyword>
<dbReference type="Proteomes" id="UP001209878">
    <property type="component" value="Unassembled WGS sequence"/>
</dbReference>
<keyword evidence="1" id="KW-0812">Transmembrane</keyword>